<evidence type="ECO:0000313" key="6">
    <source>
        <dbReference type="EMBL" id="TQN66599.1"/>
    </source>
</evidence>
<feature type="compositionally biased region" description="Low complexity" evidence="3">
    <location>
        <begin position="812"/>
        <end position="829"/>
    </location>
</feature>
<feature type="compositionally biased region" description="Basic and acidic residues" evidence="3">
    <location>
        <begin position="77"/>
        <end position="86"/>
    </location>
</feature>
<dbReference type="GO" id="GO:0015937">
    <property type="term" value="P:coenzyme A biosynthetic process"/>
    <property type="evidence" value="ECO:0007669"/>
    <property type="project" value="UniProtKB-ARBA"/>
</dbReference>
<protein>
    <submittedName>
        <fullName evidence="6">Phosphopantothenate--cysteine ligase CAB2</fullName>
    </submittedName>
</protein>
<keyword evidence="6" id="KW-0436">Ligase</keyword>
<dbReference type="Pfam" id="PF07690">
    <property type="entry name" value="MFS_1"/>
    <property type="match status" value="1"/>
</dbReference>
<feature type="region of interest" description="Disordered" evidence="3">
    <location>
        <begin position="805"/>
        <end position="855"/>
    </location>
</feature>
<keyword evidence="4" id="KW-0812">Transmembrane</keyword>
<feature type="domain" description="Major facilitator superfamily (MFS) profile" evidence="5">
    <location>
        <begin position="102"/>
        <end position="486"/>
    </location>
</feature>
<dbReference type="EMBL" id="PUHP01001159">
    <property type="protein sequence ID" value="TQN66599.1"/>
    <property type="molecule type" value="Genomic_DNA"/>
</dbReference>
<evidence type="ECO:0000256" key="1">
    <source>
        <dbReference type="ARBA" id="ARBA00004141"/>
    </source>
</evidence>
<comment type="similarity">
    <text evidence="2">Belongs to the major facilitator superfamily. Monocarboxylate porter (TC 2.A.1.13) family.</text>
</comment>
<feature type="transmembrane region" description="Helical" evidence="4">
    <location>
        <begin position="370"/>
        <end position="390"/>
    </location>
</feature>
<dbReference type="PROSITE" id="PS50850">
    <property type="entry name" value="MFS"/>
    <property type="match status" value="1"/>
</dbReference>
<name>A0A5Q4BJ51_9PEZI</name>
<dbReference type="AlphaFoldDB" id="A0A5Q4BJ51"/>
<dbReference type="InterPro" id="IPR050327">
    <property type="entry name" value="Proton-linked_MCT"/>
</dbReference>
<dbReference type="GO" id="GO:0016020">
    <property type="term" value="C:membrane"/>
    <property type="evidence" value="ECO:0007669"/>
    <property type="project" value="UniProtKB-SubCell"/>
</dbReference>
<feature type="transmembrane region" description="Helical" evidence="4">
    <location>
        <begin position="174"/>
        <end position="196"/>
    </location>
</feature>
<dbReference type="GO" id="GO:0016874">
    <property type="term" value="F:ligase activity"/>
    <property type="evidence" value="ECO:0007669"/>
    <property type="project" value="UniProtKB-KW"/>
</dbReference>
<keyword evidence="4" id="KW-0472">Membrane</keyword>
<evidence type="ECO:0000259" key="5">
    <source>
        <dbReference type="PROSITE" id="PS50850"/>
    </source>
</evidence>
<keyword evidence="7" id="KW-1185">Reference proteome</keyword>
<feature type="transmembrane region" description="Helical" evidence="4">
    <location>
        <begin position="143"/>
        <end position="162"/>
    </location>
</feature>
<reference evidence="6 7" key="1">
    <citation type="journal article" date="2019" name="Sci. Rep.">
        <title>Colletotrichum shisoi sp. nov., an anthracnose pathogen of Perilla frutescens in Japan: molecular phylogenetic, morphological and genomic evidence.</title>
        <authorList>
            <person name="Gan P."/>
            <person name="Tsushima A."/>
            <person name="Hiroyama R."/>
            <person name="Narusaka M."/>
            <person name="Takano Y."/>
            <person name="Narusaka Y."/>
            <person name="Kawaradani M."/>
            <person name="Damm U."/>
            <person name="Shirasu K."/>
        </authorList>
    </citation>
    <scope>NUCLEOTIDE SEQUENCE [LARGE SCALE GENOMIC DNA]</scope>
    <source>
        <strain evidence="6 7">PG-2018a</strain>
    </source>
</reference>
<keyword evidence="4" id="KW-1133">Transmembrane helix</keyword>
<proteinExistence type="inferred from homology"/>
<evidence type="ECO:0000256" key="4">
    <source>
        <dbReference type="SAM" id="Phobius"/>
    </source>
</evidence>
<organism evidence="6 7">
    <name type="scientific">Colletotrichum shisoi</name>
    <dbReference type="NCBI Taxonomy" id="2078593"/>
    <lineage>
        <taxon>Eukaryota</taxon>
        <taxon>Fungi</taxon>
        <taxon>Dikarya</taxon>
        <taxon>Ascomycota</taxon>
        <taxon>Pezizomycotina</taxon>
        <taxon>Sordariomycetes</taxon>
        <taxon>Hypocreomycetidae</taxon>
        <taxon>Glomerellales</taxon>
        <taxon>Glomerellaceae</taxon>
        <taxon>Colletotrichum</taxon>
        <taxon>Colletotrichum destructivum species complex</taxon>
    </lineage>
</organism>
<dbReference type="GO" id="GO:0022857">
    <property type="term" value="F:transmembrane transporter activity"/>
    <property type="evidence" value="ECO:0007669"/>
    <property type="project" value="InterPro"/>
</dbReference>
<comment type="subcellular location">
    <subcellularLocation>
        <location evidence="1">Membrane</location>
        <topology evidence="1">Multi-pass membrane protein</topology>
    </subcellularLocation>
</comment>
<feature type="transmembrane region" description="Helical" evidence="4">
    <location>
        <begin position="303"/>
        <end position="327"/>
    </location>
</feature>
<feature type="transmembrane region" description="Helical" evidence="4">
    <location>
        <begin position="262"/>
        <end position="282"/>
    </location>
</feature>
<feature type="transmembrane region" description="Helical" evidence="4">
    <location>
        <begin position="202"/>
        <end position="224"/>
    </location>
</feature>
<feature type="transmembrane region" description="Helical" evidence="4">
    <location>
        <begin position="396"/>
        <end position="419"/>
    </location>
</feature>
<feature type="region of interest" description="Disordered" evidence="3">
    <location>
        <begin position="1"/>
        <end position="31"/>
    </location>
</feature>
<dbReference type="InterPro" id="IPR020846">
    <property type="entry name" value="MFS_dom"/>
</dbReference>
<gene>
    <name evidence="6" type="primary">CAB2</name>
    <name evidence="6" type="ORF">CSHISOI_08833</name>
</gene>
<feature type="non-terminal residue" evidence="6">
    <location>
        <position position="997"/>
    </location>
</feature>
<feature type="transmembrane region" description="Helical" evidence="4">
    <location>
        <begin position="231"/>
        <end position="250"/>
    </location>
</feature>
<accession>A0A5Q4BJ51</accession>
<feature type="region of interest" description="Disordered" evidence="3">
    <location>
        <begin position="943"/>
        <end position="970"/>
    </location>
</feature>
<evidence type="ECO:0000256" key="2">
    <source>
        <dbReference type="ARBA" id="ARBA00006727"/>
    </source>
</evidence>
<evidence type="ECO:0000256" key="3">
    <source>
        <dbReference type="SAM" id="MobiDB-lite"/>
    </source>
</evidence>
<comment type="caution">
    <text evidence="6">The sequence shown here is derived from an EMBL/GenBank/DDBJ whole genome shotgun (WGS) entry which is preliminary data.</text>
</comment>
<feature type="region of interest" description="Disordered" evidence="3">
    <location>
        <begin position="72"/>
        <end position="92"/>
    </location>
</feature>
<dbReference type="InterPro" id="IPR035929">
    <property type="entry name" value="CoaB-like_sf"/>
</dbReference>
<dbReference type="Proteomes" id="UP000326340">
    <property type="component" value="Unassembled WGS sequence"/>
</dbReference>
<dbReference type="OrthoDB" id="410267at2759"/>
<feature type="transmembrane region" description="Helical" evidence="4">
    <location>
        <begin position="461"/>
        <end position="484"/>
    </location>
</feature>
<dbReference type="Gene3D" id="1.20.1250.20">
    <property type="entry name" value="MFS general substrate transporter like domains"/>
    <property type="match status" value="1"/>
</dbReference>
<dbReference type="PANTHER" id="PTHR11360">
    <property type="entry name" value="MONOCARBOXYLATE TRANSPORTER"/>
    <property type="match status" value="1"/>
</dbReference>
<dbReference type="CDD" id="cd17352">
    <property type="entry name" value="MFS_MCT_SLC16"/>
    <property type="match status" value="1"/>
</dbReference>
<sequence length="997" mass="108580">MDPEKNTPRHDGYLAPEPDYSNYDFPLPSKTESAARDGAAAAVGNDLIPSVSNAVAGAGGDAYGQDRLYQQGTYNKEGGDGDHLGRADTAAEEDTYPEGGLRAWSVVLGSWLALFSALGIMNSLAIFQTYVATHQLEGYSEGTIGWIFSVYTFLCFFGGIYIGPVFDQYGPRWLVLSGTVCLVLGVMLLSICTLYWHFMLAFGILCGLGSSLVFTPSIAAVGHWFKRRRGFATGMASTGGSIGGIVFPLMMQSLFPRIGWGWTIRAVGFICLLLCGASNFLIRSRLPPARNASPHPDPRIFRSPAFSLTTAGIFLMESALFIPLTYISSYMLSEGFSESFALSILPILNAGSVFGRALPGWWADKAGPFNSNMVATLLSIVACLAIWLPAGSTTAGIVVFAVLFGFASGNNISISPVCVGRLCKTQSYGRYYSTTYTVVSIACLIGIPIGGEIVTATGGRYWGLIVFTGLVYVLALAAMMAAKVKAMRPPTGRRREAPKQIRSQKSAADSIPEVRVGGARASFGPCGGTEPAAGKRRFKTLVTFSLLLCRQSIGLVSNRFSLFKLWFAVRRCMSTRYHARRQICSILYWESSQRSLKTHTMSVPTETAERQEDAYFSSQPPPKNLESHVSAARFFIDHHAASSRRIVLVTSGGTTVPLEKQTVRFIDNFSAGTRGATSAEYFLEAGYAVIFLHRQFSLQPYSRHYSHATDCFLDFLAEGHDGTVVANPGHQERMRAVLRKYTAAKRNNMLLMLPFTTITDYLFELRAIAGLLRPLGPSALLYLAAAVSDFFLPEDRMAEHKIQSTNATDSFGSGAPAAAPTSARTPARSNGDGNGNGASPEDEETFDNFDSSPKVPRSKRLIVDLDPVPKFLQNLVDGWAPQGMVVSFKLETDPAILVHKAKYSLERYQHHLVIGNLLSSRKWEVVFVAPGQADRWVRVPSAQRVSRAGGDGSETSWEDKPLDPNALPESDPEVEIESLIIPAVEDLHSQHIQSLQK</sequence>
<dbReference type="InterPro" id="IPR011701">
    <property type="entry name" value="MFS"/>
</dbReference>
<dbReference type="Gene3D" id="3.40.50.10300">
    <property type="entry name" value="CoaB-like"/>
    <property type="match status" value="1"/>
</dbReference>
<dbReference type="SUPFAM" id="SSF102645">
    <property type="entry name" value="CoaB-like"/>
    <property type="match status" value="1"/>
</dbReference>
<feature type="transmembrane region" description="Helical" evidence="4">
    <location>
        <begin position="431"/>
        <end position="449"/>
    </location>
</feature>
<evidence type="ECO:0000313" key="7">
    <source>
        <dbReference type="Proteomes" id="UP000326340"/>
    </source>
</evidence>
<dbReference type="InterPro" id="IPR036259">
    <property type="entry name" value="MFS_trans_sf"/>
</dbReference>
<feature type="compositionally biased region" description="Basic and acidic residues" evidence="3">
    <location>
        <begin position="1"/>
        <end position="12"/>
    </location>
</feature>
<feature type="transmembrane region" description="Helical" evidence="4">
    <location>
        <begin position="111"/>
        <end position="131"/>
    </location>
</feature>
<dbReference type="SUPFAM" id="SSF103473">
    <property type="entry name" value="MFS general substrate transporter"/>
    <property type="match status" value="1"/>
</dbReference>
<dbReference type="PANTHER" id="PTHR11360:SF177">
    <property type="entry name" value="RIBOFLAVIN TRANSPORTER MCH5"/>
    <property type="match status" value="1"/>
</dbReference>